<dbReference type="EMBL" id="WNDQ01000003">
    <property type="protein sequence ID" value="KAF1023726.1"/>
    <property type="molecule type" value="Genomic_DNA"/>
</dbReference>
<sequence>MNESNPLDRPDLQLLYHLRSLGSLAATARALDVTPSVISKRLARLEHALGLRLFLRTTRRLAPTPEGERLCEGATQLLAQFEALEQDVREQHSEPVGLIRLAATFGFGRLWLGPALAAFQQRYPRTRIQLQLTDRLPDLAGEGYDGAIWLWSPDAHRSREWSARRLAANRRVLVAAPSYLARRGTPLSLDDLAAHDCLVARENQQFDQWTLQAVGEAAHGSPPPRPVRVDGALSSNSGELVRDWCLAGRGIMLRSLWDAAPHLQRGALVQVLPGYAMLDADIQWLAPYRPRKPRRMALLADFLQERFAPEPWSLPTPDTAPPGL</sequence>
<dbReference type="Gene3D" id="1.10.10.10">
    <property type="entry name" value="Winged helix-like DNA-binding domain superfamily/Winged helix DNA-binding domain"/>
    <property type="match status" value="1"/>
</dbReference>
<evidence type="ECO:0000313" key="7">
    <source>
        <dbReference type="Proteomes" id="UP000461670"/>
    </source>
</evidence>
<evidence type="ECO:0000256" key="4">
    <source>
        <dbReference type="ARBA" id="ARBA00023163"/>
    </source>
</evidence>
<evidence type="ECO:0000256" key="2">
    <source>
        <dbReference type="ARBA" id="ARBA00023015"/>
    </source>
</evidence>
<dbReference type="GO" id="GO:0043565">
    <property type="term" value="F:sequence-specific DNA binding"/>
    <property type="evidence" value="ECO:0007669"/>
    <property type="project" value="TreeGrafter"/>
</dbReference>
<keyword evidence="2" id="KW-0805">Transcription regulation</keyword>
<comment type="caution">
    <text evidence="6">The sequence shown here is derived from an EMBL/GenBank/DDBJ whole genome shotgun (WGS) entry which is preliminary data.</text>
</comment>
<gene>
    <name evidence="6" type="primary">dmlR_1</name>
    <name evidence="6" type="ORF">GAK30_00390</name>
</gene>
<evidence type="ECO:0000256" key="1">
    <source>
        <dbReference type="ARBA" id="ARBA00009437"/>
    </source>
</evidence>
<comment type="similarity">
    <text evidence="1">Belongs to the LysR transcriptional regulatory family.</text>
</comment>
<feature type="domain" description="HTH lysR-type" evidence="5">
    <location>
        <begin position="11"/>
        <end position="64"/>
    </location>
</feature>
<dbReference type="SUPFAM" id="SSF53850">
    <property type="entry name" value="Periplasmic binding protein-like II"/>
    <property type="match status" value="1"/>
</dbReference>
<dbReference type="InterPro" id="IPR036388">
    <property type="entry name" value="WH-like_DNA-bd_sf"/>
</dbReference>
<dbReference type="AlphaFoldDB" id="A0A7V8JRS3"/>
<keyword evidence="3" id="KW-0238">DNA-binding</keyword>
<organism evidence="6 7">
    <name type="scientific">Paracidovorax wautersii</name>
    <dbReference type="NCBI Taxonomy" id="1177982"/>
    <lineage>
        <taxon>Bacteria</taxon>
        <taxon>Pseudomonadati</taxon>
        <taxon>Pseudomonadota</taxon>
        <taxon>Betaproteobacteria</taxon>
        <taxon>Burkholderiales</taxon>
        <taxon>Comamonadaceae</taxon>
        <taxon>Paracidovorax</taxon>
    </lineage>
</organism>
<dbReference type="PROSITE" id="PS50931">
    <property type="entry name" value="HTH_LYSR"/>
    <property type="match status" value="1"/>
</dbReference>
<dbReference type="InterPro" id="IPR036390">
    <property type="entry name" value="WH_DNA-bd_sf"/>
</dbReference>
<evidence type="ECO:0000256" key="3">
    <source>
        <dbReference type="ARBA" id="ARBA00023125"/>
    </source>
</evidence>
<dbReference type="InterPro" id="IPR058163">
    <property type="entry name" value="LysR-type_TF_proteobact-type"/>
</dbReference>
<dbReference type="PANTHER" id="PTHR30537:SF5">
    <property type="entry name" value="HTH-TYPE TRANSCRIPTIONAL ACTIVATOR TTDR-RELATED"/>
    <property type="match status" value="1"/>
</dbReference>
<evidence type="ECO:0000259" key="5">
    <source>
        <dbReference type="PROSITE" id="PS50931"/>
    </source>
</evidence>
<protein>
    <submittedName>
        <fullName evidence="6">HTH-type transcriptional regulator DmlR</fullName>
    </submittedName>
</protein>
<evidence type="ECO:0000313" key="6">
    <source>
        <dbReference type="EMBL" id="KAF1023726.1"/>
    </source>
</evidence>
<dbReference type="Pfam" id="PF00126">
    <property type="entry name" value="HTH_1"/>
    <property type="match status" value="1"/>
</dbReference>
<dbReference type="GO" id="GO:0006351">
    <property type="term" value="P:DNA-templated transcription"/>
    <property type="evidence" value="ECO:0007669"/>
    <property type="project" value="TreeGrafter"/>
</dbReference>
<dbReference type="InterPro" id="IPR000847">
    <property type="entry name" value="LysR_HTH_N"/>
</dbReference>
<dbReference type="Proteomes" id="UP000461670">
    <property type="component" value="Unassembled WGS sequence"/>
</dbReference>
<keyword evidence="4" id="KW-0804">Transcription</keyword>
<dbReference type="SUPFAM" id="SSF46785">
    <property type="entry name" value="Winged helix' DNA-binding domain"/>
    <property type="match status" value="1"/>
</dbReference>
<dbReference type="Pfam" id="PF03466">
    <property type="entry name" value="LysR_substrate"/>
    <property type="match status" value="1"/>
</dbReference>
<dbReference type="InterPro" id="IPR005119">
    <property type="entry name" value="LysR_subst-bd"/>
</dbReference>
<proteinExistence type="inferred from homology"/>
<reference evidence="7" key="1">
    <citation type="journal article" date="2020" name="MBio">
        <title>Horizontal gene transfer to a defensive symbiont with a reduced genome amongst a multipartite beetle microbiome.</title>
        <authorList>
            <person name="Waterworth S.C."/>
            <person name="Florez L.V."/>
            <person name="Rees E.R."/>
            <person name="Hertweck C."/>
            <person name="Kaltenpoth M."/>
            <person name="Kwan J.C."/>
        </authorList>
    </citation>
    <scope>NUCLEOTIDE SEQUENCE [LARGE SCALE GENOMIC DNA]</scope>
</reference>
<dbReference type="Gene3D" id="3.40.190.290">
    <property type="match status" value="1"/>
</dbReference>
<dbReference type="GO" id="GO:0003700">
    <property type="term" value="F:DNA-binding transcription factor activity"/>
    <property type="evidence" value="ECO:0007669"/>
    <property type="project" value="InterPro"/>
</dbReference>
<name>A0A7V8JRS3_9BURK</name>
<accession>A0A7V8JRS3</accession>
<dbReference type="PANTHER" id="PTHR30537">
    <property type="entry name" value="HTH-TYPE TRANSCRIPTIONAL REGULATOR"/>
    <property type="match status" value="1"/>
</dbReference>